<organism evidence="4 5">
    <name type="scientific">Sesamum alatum</name>
    <dbReference type="NCBI Taxonomy" id="300844"/>
    <lineage>
        <taxon>Eukaryota</taxon>
        <taxon>Viridiplantae</taxon>
        <taxon>Streptophyta</taxon>
        <taxon>Embryophyta</taxon>
        <taxon>Tracheophyta</taxon>
        <taxon>Spermatophyta</taxon>
        <taxon>Magnoliopsida</taxon>
        <taxon>eudicotyledons</taxon>
        <taxon>Gunneridae</taxon>
        <taxon>Pentapetalae</taxon>
        <taxon>asterids</taxon>
        <taxon>lamiids</taxon>
        <taxon>Lamiales</taxon>
        <taxon>Pedaliaceae</taxon>
        <taxon>Sesamum</taxon>
    </lineage>
</organism>
<protein>
    <recommendedName>
        <fullName evidence="6">GAG-pre-integrase domain-containing protein</fullName>
    </recommendedName>
</protein>
<feature type="domain" description="GAG-pre-integrase" evidence="1">
    <location>
        <begin position="100"/>
        <end position="165"/>
    </location>
</feature>
<dbReference type="Proteomes" id="UP001293254">
    <property type="component" value="Unassembled WGS sequence"/>
</dbReference>
<dbReference type="EMBL" id="JACGWO010000006">
    <property type="protein sequence ID" value="KAK4425280.1"/>
    <property type="molecule type" value="Genomic_DNA"/>
</dbReference>
<dbReference type="InterPro" id="IPR054722">
    <property type="entry name" value="PolX-like_BBD"/>
</dbReference>
<dbReference type="Pfam" id="PF13976">
    <property type="entry name" value="gag_pre-integrs"/>
    <property type="match status" value="1"/>
</dbReference>
<dbReference type="Pfam" id="PF22936">
    <property type="entry name" value="Pol_BBD"/>
    <property type="match status" value="1"/>
</dbReference>
<dbReference type="Pfam" id="PF25597">
    <property type="entry name" value="SH3_retrovirus"/>
    <property type="match status" value="1"/>
</dbReference>
<evidence type="ECO:0008006" key="6">
    <source>
        <dbReference type="Google" id="ProtNLM"/>
    </source>
</evidence>
<name>A0AAE1Y818_9LAMI</name>
<dbReference type="InterPro" id="IPR025724">
    <property type="entry name" value="GAG-pre-integrase_dom"/>
</dbReference>
<accession>A0AAE1Y818</accession>
<reference evidence="4" key="2">
    <citation type="journal article" date="2024" name="Plant">
        <title>Genomic evolution and insights into agronomic trait innovations of Sesamum species.</title>
        <authorList>
            <person name="Miao H."/>
            <person name="Wang L."/>
            <person name="Qu L."/>
            <person name="Liu H."/>
            <person name="Sun Y."/>
            <person name="Le M."/>
            <person name="Wang Q."/>
            <person name="Wei S."/>
            <person name="Zheng Y."/>
            <person name="Lin W."/>
            <person name="Duan Y."/>
            <person name="Cao H."/>
            <person name="Xiong S."/>
            <person name="Wang X."/>
            <person name="Wei L."/>
            <person name="Li C."/>
            <person name="Ma Q."/>
            <person name="Ju M."/>
            <person name="Zhao R."/>
            <person name="Li G."/>
            <person name="Mu C."/>
            <person name="Tian Q."/>
            <person name="Mei H."/>
            <person name="Zhang T."/>
            <person name="Gao T."/>
            <person name="Zhang H."/>
        </authorList>
    </citation>
    <scope>NUCLEOTIDE SEQUENCE</scope>
    <source>
        <strain evidence="4">3651</strain>
    </source>
</reference>
<evidence type="ECO:0000259" key="1">
    <source>
        <dbReference type="Pfam" id="PF13976"/>
    </source>
</evidence>
<evidence type="ECO:0000259" key="3">
    <source>
        <dbReference type="Pfam" id="PF25597"/>
    </source>
</evidence>
<evidence type="ECO:0000313" key="4">
    <source>
        <dbReference type="EMBL" id="KAK4425280.1"/>
    </source>
</evidence>
<feature type="domain" description="Retroviral polymerase SH3-like" evidence="3">
    <location>
        <begin position="169"/>
        <end position="204"/>
    </location>
</feature>
<keyword evidence="5" id="KW-1185">Reference proteome</keyword>
<feature type="domain" description="Retrovirus-related Pol polyprotein from transposon TNT 1-94-like beta-barrel" evidence="2">
    <location>
        <begin position="1"/>
        <end position="69"/>
    </location>
</feature>
<evidence type="ECO:0000259" key="2">
    <source>
        <dbReference type="Pfam" id="PF22936"/>
    </source>
</evidence>
<sequence>MCGKKECFIDFDENFTDMVKLGNNASLIVTGKGNVRLQVDGMVQIITGVFYVPKLKNNLLSISQLQEKGLAILFQHDRCKVYHSGKGLIMDTKMAANRMFKLRVVIAQPSCFSTITESRDQLWHCRYGHLIYNGLKTLQQKNMVNGLPELKSSSDICKDCIVGKQQRIEESKAYRLYDPYSKKIIVSRDVVFEEDKAWDWDEKHENVSLCDLECGDQEIAAAEHDKA</sequence>
<comment type="caution">
    <text evidence="4">The sequence shown here is derived from an EMBL/GenBank/DDBJ whole genome shotgun (WGS) entry which is preliminary data.</text>
</comment>
<dbReference type="InterPro" id="IPR057670">
    <property type="entry name" value="SH3_retrovirus"/>
</dbReference>
<proteinExistence type="predicted"/>
<reference evidence="4" key="1">
    <citation type="submission" date="2020-06" db="EMBL/GenBank/DDBJ databases">
        <authorList>
            <person name="Li T."/>
            <person name="Hu X."/>
            <person name="Zhang T."/>
            <person name="Song X."/>
            <person name="Zhang H."/>
            <person name="Dai N."/>
            <person name="Sheng W."/>
            <person name="Hou X."/>
            <person name="Wei L."/>
        </authorList>
    </citation>
    <scope>NUCLEOTIDE SEQUENCE</scope>
    <source>
        <strain evidence="4">3651</strain>
        <tissue evidence="4">Leaf</tissue>
    </source>
</reference>
<dbReference type="AlphaFoldDB" id="A0AAE1Y818"/>
<gene>
    <name evidence="4" type="ORF">Salat_1721900</name>
</gene>
<evidence type="ECO:0000313" key="5">
    <source>
        <dbReference type="Proteomes" id="UP001293254"/>
    </source>
</evidence>